<accession>A0A7T8GNG0</accession>
<dbReference type="EMBL" id="CP045906">
    <property type="protein sequence ID" value="QQP34530.1"/>
    <property type="molecule type" value="Genomic_DNA"/>
</dbReference>
<feature type="non-terminal residue" evidence="2">
    <location>
        <position position="99"/>
    </location>
</feature>
<evidence type="ECO:0000313" key="3">
    <source>
        <dbReference type="Proteomes" id="UP000595437"/>
    </source>
</evidence>
<feature type="compositionally biased region" description="Polar residues" evidence="1">
    <location>
        <begin position="10"/>
        <end position="21"/>
    </location>
</feature>
<reference evidence="3" key="1">
    <citation type="submission" date="2021-01" db="EMBL/GenBank/DDBJ databases">
        <title>Caligus Genome Assembly.</title>
        <authorList>
            <person name="Gallardo-Escarate C."/>
        </authorList>
    </citation>
    <scope>NUCLEOTIDE SEQUENCE [LARGE SCALE GENOMIC DNA]</scope>
</reference>
<dbReference type="Proteomes" id="UP000595437">
    <property type="component" value="Chromosome 17"/>
</dbReference>
<protein>
    <submittedName>
        <fullName evidence="2">Uncharacterized protein</fullName>
    </submittedName>
</protein>
<sequence>EDLIPEESRSMTTTVKQNSLKDANRVVKDSLDKQIPQNESPSESARPAMDLAGDCRVTPPGAAEDEVFSTDLDESALDDLNSLANALDENPAAKKIKVT</sequence>
<organism evidence="2 3">
    <name type="scientific">Caligus rogercresseyi</name>
    <name type="common">Sea louse</name>
    <dbReference type="NCBI Taxonomy" id="217165"/>
    <lineage>
        <taxon>Eukaryota</taxon>
        <taxon>Metazoa</taxon>
        <taxon>Ecdysozoa</taxon>
        <taxon>Arthropoda</taxon>
        <taxon>Crustacea</taxon>
        <taxon>Multicrustacea</taxon>
        <taxon>Hexanauplia</taxon>
        <taxon>Copepoda</taxon>
        <taxon>Siphonostomatoida</taxon>
        <taxon>Caligidae</taxon>
        <taxon>Caligus</taxon>
    </lineage>
</organism>
<evidence type="ECO:0000313" key="2">
    <source>
        <dbReference type="EMBL" id="QQP34530.1"/>
    </source>
</evidence>
<name>A0A7T8GNG0_CALRO</name>
<feature type="region of interest" description="Disordered" evidence="1">
    <location>
        <begin position="1"/>
        <end position="62"/>
    </location>
</feature>
<dbReference type="AlphaFoldDB" id="A0A7T8GNG0"/>
<proteinExistence type="predicted"/>
<evidence type="ECO:0000256" key="1">
    <source>
        <dbReference type="SAM" id="MobiDB-lite"/>
    </source>
</evidence>
<keyword evidence="3" id="KW-1185">Reference proteome</keyword>
<feature type="compositionally biased region" description="Basic and acidic residues" evidence="1">
    <location>
        <begin position="22"/>
        <end position="32"/>
    </location>
</feature>
<gene>
    <name evidence="2" type="ORF">FKW44_022435</name>
</gene>
<feature type="non-terminal residue" evidence="2">
    <location>
        <position position="1"/>
    </location>
</feature>